<proteinExistence type="predicted"/>
<evidence type="ECO:0000313" key="1">
    <source>
        <dbReference type="EMBL" id="EQD40263.1"/>
    </source>
</evidence>
<organism evidence="1">
    <name type="scientific">mine drainage metagenome</name>
    <dbReference type="NCBI Taxonomy" id="410659"/>
    <lineage>
        <taxon>unclassified sequences</taxon>
        <taxon>metagenomes</taxon>
        <taxon>ecological metagenomes</taxon>
    </lineage>
</organism>
<protein>
    <submittedName>
        <fullName evidence="1">Ornithine cyclodeaminase</fullName>
    </submittedName>
</protein>
<accession>T0Z5F2</accession>
<comment type="caution">
    <text evidence="1">The sequence shown here is derived from an EMBL/GenBank/DDBJ whole genome shotgun (WGS) entry which is preliminary data.</text>
</comment>
<reference evidence="1" key="1">
    <citation type="submission" date="2013-08" db="EMBL/GenBank/DDBJ databases">
        <authorList>
            <person name="Mendez C."/>
            <person name="Richter M."/>
            <person name="Ferrer M."/>
            <person name="Sanchez J."/>
        </authorList>
    </citation>
    <scope>NUCLEOTIDE SEQUENCE</scope>
</reference>
<dbReference type="InterPro" id="IPR023401">
    <property type="entry name" value="ODC_N"/>
</dbReference>
<name>T0Z5F2_9ZZZZ</name>
<feature type="non-terminal residue" evidence="1">
    <location>
        <position position="112"/>
    </location>
</feature>
<sequence>MDTLGQPGANYRQSLLPWALGVTGVLLLKEQDVEELLTMDDAIAAIRETFQMQGEEGFGEQPRRRVHGDAVTLSALFAHHPRAQLIGGKVYVSTRERTRFSVLIHDAVSGRA</sequence>
<dbReference type="EMBL" id="AUZX01012137">
    <property type="protein sequence ID" value="EQD40263.1"/>
    <property type="molecule type" value="Genomic_DNA"/>
</dbReference>
<gene>
    <name evidence="1" type="ORF">B1A_16506</name>
</gene>
<dbReference type="AlphaFoldDB" id="T0Z5F2"/>
<dbReference type="Gene3D" id="3.30.1780.10">
    <property type="entry name" value="ornithine cyclodeaminase, domain 1"/>
    <property type="match status" value="1"/>
</dbReference>
<reference evidence="1" key="2">
    <citation type="journal article" date="2014" name="ISME J.">
        <title>Microbial stratification in low pH oxic and suboxic macroscopic growths along an acid mine drainage.</title>
        <authorList>
            <person name="Mendez-Garcia C."/>
            <person name="Mesa V."/>
            <person name="Sprenger R.R."/>
            <person name="Richter M."/>
            <person name="Diez M.S."/>
            <person name="Solano J."/>
            <person name="Bargiela R."/>
            <person name="Golyshina O.V."/>
            <person name="Manteca A."/>
            <person name="Ramos J.L."/>
            <person name="Gallego J.R."/>
            <person name="Llorente I."/>
            <person name="Martins Dos Santos V.A."/>
            <person name="Jensen O.N."/>
            <person name="Pelaez A.I."/>
            <person name="Sanchez J."/>
            <person name="Ferrer M."/>
        </authorList>
    </citation>
    <scope>NUCLEOTIDE SEQUENCE</scope>
</reference>